<evidence type="ECO:0000313" key="5">
    <source>
        <dbReference type="Proteomes" id="UP001583177"/>
    </source>
</evidence>
<feature type="compositionally biased region" description="Polar residues" evidence="2">
    <location>
        <begin position="125"/>
        <end position="140"/>
    </location>
</feature>
<organism evidence="4 5">
    <name type="scientific">Diaporthe australafricana</name>
    <dbReference type="NCBI Taxonomy" id="127596"/>
    <lineage>
        <taxon>Eukaryota</taxon>
        <taxon>Fungi</taxon>
        <taxon>Dikarya</taxon>
        <taxon>Ascomycota</taxon>
        <taxon>Pezizomycotina</taxon>
        <taxon>Sordariomycetes</taxon>
        <taxon>Sordariomycetidae</taxon>
        <taxon>Diaporthales</taxon>
        <taxon>Diaporthaceae</taxon>
        <taxon>Diaporthe</taxon>
    </lineage>
</organism>
<feature type="compositionally biased region" description="Low complexity" evidence="2">
    <location>
        <begin position="255"/>
        <end position="264"/>
    </location>
</feature>
<dbReference type="PANTHER" id="PTHR23176:SF125">
    <property type="entry name" value="GTPASE ACTIVATOR (BEM2), PUTATIVE (AFU_ORTHOLOGUE AFUA_7G04450)-RELATED"/>
    <property type="match status" value="1"/>
</dbReference>
<evidence type="ECO:0000313" key="4">
    <source>
        <dbReference type="EMBL" id="KAL1848867.1"/>
    </source>
</evidence>
<feature type="compositionally biased region" description="Low complexity" evidence="2">
    <location>
        <begin position="234"/>
        <end position="244"/>
    </location>
</feature>
<dbReference type="InterPro" id="IPR008936">
    <property type="entry name" value="Rho_GTPase_activation_prot"/>
</dbReference>
<evidence type="ECO:0000259" key="3">
    <source>
        <dbReference type="PROSITE" id="PS50238"/>
    </source>
</evidence>
<feature type="compositionally biased region" description="Basic and acidic residues" evidence="2">
    <location>
        <begin position="85"/>
        <end position="96"/>
    </location>
</feature>
<gene>
    <name evidence="4" type="ORF">Daus18300_013479</name>
</gene>
<proteinExistence type="predicted"/>
<feature type="compositionally biased region" description="Low complexity" evidence="2">
    <location>
        <begin position="107"/>
        <end position="124"/>
    </location>
</feature>
<dbReference type="InterPro" id="IPR050729">
    <property type="entry name" value="Rho-GAP"/>
</dbReference>
<feature type="compositionally biased region" description="Low complexity" evidence="2">
    <location>
        <begin position="71"/>
        <end position="84"/>
    </location>
</feature>
<dbReference type="CDD" id="cd00159">
    <property type="entry name" value="RhoGAP"/>
    <property type="match status" value="1"/>
</dbReference>
<dbReference type="InterPro" id="IPR000198">
    <property type="entry name" value="RhoGAP_dom"/>
</dbReference>
<feature type="domain" description="Rho-GAP" evidence="3">
    <location>
        <begin position="509"/>
        <end position="700"/>
    </location>
</feature>
<feature type="compositionally biased region" description="Polar residues" evidence="2">
    <location>
        <begin position="764"/>
        <end position="791"/>
    </location>
</feature>
<dbReference type="SUPFAM" id="SSF48350">
    <property type="entry name" value="GTPase activation domain, GAP"/>
    <property type="match status" value="1"/>
</dbReference>
<feature type="compositionally biased region" description="Basic residues" evidence="2">
    <location>
        <begin position="214"/>
        <end position="224"/>
    </location>
</feature>
<feature type="compositionally biased region" description="Basic and acidic residues" evidence="2">
    <location>
        <begin position="407"/>
        <end position="417"/>
    </location>
</feature>
<comment type="caution">
    <text evidence="4">The sequence shown here is derived from an EMBL/GenBank/DDBJ whole genome shotgun (WGS) entry which is preliminary data.</text>
</comment>
<dbReference type="Gene3D" id="1.10.555.10">
    <property type="entry name" value="Rho GTPase activation protein"/>
    <property type="match status" value="1"/>
</dbReference>
<dbReference type="PANTHER" id="PTHR23176">
    <property type="entry name" value="RHO/RAC/CDC GTPASE-ACTIVATING PROTEIN"/>
    <property type="match status" value="1"/>
</dbReference>
<evidence type="ECO:0000256" key="1">
    <source>
        <dbReference type="ARBA" id="ARBA00022468"/>
    </source>
</evidence>
<feature type="compositionally biased region" description="Basic and acidic residues" evidence="2">
    <location>
        <begin position="712"/>
        <end position="738"/>
    </location>
</feature>
<evidence type="ECO:0000256" key="2">
    <source>
        <dbReference type="SAM" id="MobiDB-lite"/>
    </source>
</evidence>
<feature type="region of interest" description="Disordered" evidence="2">
    <location>
        <begin position="1"/>
        <end position="451"/>
    </location>
</feature>
<keyword evidence="5" id="KW-1185">Reference proteome</keyword>
<feature type="compositionally biased region" description="Low complexity" evidence="2">
    <location>
        <begin position="740"/>
        <end position="753"/>
    </location>
</feature>
<feature type="compositionally biased region" description="Polar residues" evidence="2">
    <location>
        <begin position="276"/>
        <end position="293"/>
    </location>
</feature>
<accession>A0ABR3VZ35</accession>
<dbReference type="PROSITE" id="PS50238">
    <property type="entry name" value="RHOGAP"/>
    <property type="match status" value="1"/>
</dbReference>
<protein>
    <recommendedName>
        <fullName evidence="3">Rho-GAP domain-containing protein</fullName>
    </recommendedName>
</protein>
<name>A0ABR3VZ35_9PEZI</name>
<feature type="compositionally biased region" description="Low complexity" evidence="2">
    <location>
        <begin position="306"/>
        <end position="316"/>
    </location>
</feature>
<feature type="compositionally biased region" description="Low complexity" evidence="2">
    <location>
        <begin position="12"/>
        <end position="49"/>
    </location>
</feature>
<dbReference type="Pfam" id="PF00620">
    <property type="entry name" value="RhoGAP"/>
    <property type="match status" value="1"/>
</dbReference>
<feature type="compositionally biased region" description="Polar residues" evidence="2">
    <location>
        <begin position="191"/>
        <end position="208"/>
    </location>
</feature>
<dbReference type="EMBL" id="JAWRVE010000211">
    <property type="protein sequence ID" value="KAL1848867.1"/>
    <property type="molecule type" value="Genomic_DNA"/>
</dbReference>
<dbReference type="Proteomes" id="UP001583177">
    <property type="component" value="Unassembled WGS sequence"/>
</dbReference>
<reference evidence="4 5" key="1">
    <citation type="journal article" date="2024" name="IMA Fungus">
        <title>IMA Genome - F19 : A genome assembly and annotation guide to empower mycologists, including annotated draft genome sequences of Ceratocystis pirilliformis, Diaporthe australafricana, Fusarium ophioides, Paecilomyces lecythidis, and Sporothrix stenoceras.</title>
        <authorList>
            <person name="Aylward J."/>
            <person name="Wilson A.M."/>
            <person name="Visagie C.M."/>
            <person name="Spraker J."/>
            <person name="Barnes I."/>
            <person name="Buitendag C."/>
            <person name="Ceriani C."/>
            <person name="Del Mar Angel L."/>
            <person name="du Plessis D."/>
            <person name="Fuchs T."/>
            <person name="Gasser K."/>
            <person name="Kramer D."/>
            <person name="Li W."/>
            <person name="Munsamy K."/>
            <person name="Piso A."/>
            <person name="Price J.L."/>
            <person name="Sonnekus B."/>
            <person name="Thomas C."/>
            <person name="van der Nest A."/>
            <person name="van Dijk A."/>
            <person name="van Heerden A."/>
            <person name="van Vuuren N."/>
            <person name="Yilmaz N."/>
            <person name="Duong T.A."/>
            <person name="van der Merwe N.A."/>
            <person name="Wingfield M.J."/>
            <person name="Wingfield B.D."/>
        </authorList>
    </citation>
    <scope>NUCLEOTIDE SEQUENCE [LARGE SCALE GENOMIC DNA]</scope>
    <source>
        <strain evidence="4 5">CMW 18300</strain>
    </source>
</reference>
<feature type="compositionally biased region" description="Polar residues" evidence="2">
    <location>
        <begin position="148"/>
        <end position="168"/>
    </location>
</feature>
<keyword evidence="1" id="KW-0343">GTPase activation</keyword>
<feature type="region of interest" description="Disordered" evidence="2">
    <location>
        <begin position="704"/>
        <end position="809"/>
    </location>
</feature>
<sequence>MGRKKSVPPQPLVLQQAHAQAQSQAQQQAYGQQRQQQQQQQEPQEQEPLGGLRPGTQADGRRSNKSKASATTTTTTTITQPQTQQRDRPSETDQHPQRISPATTAHSSSPKSPRSPFTSRFSPKNLYSLSNSNPQLQVQPNPLLHHSPATSTPIHSQATSKTAASTPSPRKPQHIAELQQLPPHDQASFPPITSSITQPGDNSTTARPQQPDRRRLKSSHGQRPPRHEEEKKGFFFSFSKAAKSSSDRLPPPQQTQPKTTTTTTALDPRRDAVMRSTDQPTPTKHSPKQSSDTSHVDSAPRPAPSLPSRSDSSLASTPEKGDTTTSSRKGSKPKPFTLLSRTKSQRDRDGRSPRHTPSPQDLREVPNSQVPLSEQPERAHTAAPLKTATAPFDRSYREAMSSSSRTHSADRADRAPSRDASTSRNSNREREYSRGQQHFSQKDGPASFFNNLKREGGRVAESIGKGLFGKGGRSGSTTEKEPLVDDEHYVVKVINLPLIEQTRLTRISKRLEDSRDKTEFWMPAFPWRAIDYLNYKGCDVEGLYRVPGSGPQIKKWQRRFDERYDVDLFSQEDLYDINIIGSMLKAWLRELPDELFPKEAQDRIARECAGADKVPQMLIDELSNLSPFNYYLLFAITCHLSLLLAHADKNKMDFRNLCICFQPCMKIDAFCFRFLVCDWRDCWKGCKNETKFIEEEYKLFDAPPPPGLGVKKRLEPRSEPRPERRPSPTMERDERDRNISSSDSSKKSQQGGDATRLKKKNGNHQENGSAATKTTHLYTDAPTNGSATPRGSSDMRPLSPIKPLSPLGF</sequence>
<dbReference type="SMART" id="SM00324">
    <property type="entry name" value="RhoGAP"/>
    <property type="match status" value="1"/>
</dbReference>